<feature type="domain" description="Glucose-6-phosphate dehydrogenase assembly protein OpcA C-terminal" evidence="3">
    <location>
        <begin position="165"/>
        <end position="295"/>
    </location>
</feature>
<evidence type="ECO:0000256" key="1">
    <source>
        <dbReference type="SAM" id="MobiDB-lite"/>
    </source>
</evidence>
<reference evidence="4" key="1">
    <citation type="submission" date="2021-01" db="EMBL/GenBank/DDBJ databases">
        <title>Whole genome shotgun sequence of Planosporangium flavigriseum NBRC 105377.</title>
        <authorList>
            <person name="Komaki H."/>
            <person name="Tamura T."/>
        </authorList>
    </citation>
    <scope>NUCLEOTIDE SEQUENCE</scope>
    <source>
        <strain evidence="4">NBRC 105377</strain>
    </source>
</reference>
<keyword evidence="5" id="KW-1185">Reference proteome</keyword>
<dbReference type="PANTHER" id="PTHR38658:SF1">
    <property type="entry name" value="OXPP CYCLE PROTEIN OPCA-RELATED"/>
    <property type="match status" value="1"/>
</dbReference>
<evidence type="ECO:0000259" key="2">
    <source>
        <dbReference type="Pfam" id="PF10128"/>
    </source>
</evidence>
<dbReference type="AlphaFoldDB" id="A0A8J3LMN2"/>
<comment type="caution">
    <text evidence="4">The sequence shown here is derived from an EMBL/GenBank/DDBJ whole genome shotgun (WGS) entry which is preliminary data.</text>
</comment>
<dbReference type="Pfam" id="PF20171">
    <property type="entry name" value="OpcA_G6PD_C"/>
    <property type="match status" value="1"/>
</dbReference>
<gene>
    <name evidence="4" type="ORF">Pfl04_17220</name>
</gene>
<accession>A0A8J3LMN2</accession>
<evidence type="ECO:0008006" key="6">
    <source>
        <dbReference type="Google" id="ProtNLM"/>
    </source>
</evidence>
<dbReference type="InterPro" id="IPR046801">
    <property type="entry name" value="OpcA_G6PD_N"/>
</dbReference>
<dbReference type="Pfam" id="PF10128">
    <property type="entry name" value="OpcA_G6PD_assem"/>
    <property type="match status" value="1"/>
</dbReference>
<evidence type="ECO:0000313" key="4">
    <source>
        <dbReference type="EMBL" id="GIG73318.1"/>
    </source>
</evidence>
<feature type="region of interest" description="Disordered" evidence="1">
    <location>
        <begin position="324"/>
        <end position="398"/>
    </location>
</feature>
<evidence type="ECO:0000313" key="5">
    <source>
        <dbReference type="Proteomes" id="UP000653674"/>
    </source>
</evidence>
<dbReference type="PANTHER" id="PTHR38658">
    <property type="entry name" value="OXPP CYCLE PROTEIN OPCA-RELATED"/>
    <property type="match status" value="1"/>
</dbReference>
<organism evidence="4 5">
    <name type="scientific">Planosporangium flavigriseum</name>
    <dbReference type="NCBI Taxonomy" id="373681"/>
    <lineage>
        <taxon>Bacteria</taxon>
        <taxon>Bacillati</taxon>
        <taxon>Actinomycetota</taxon>
        <taxon>Actinomycetes</taxon>
        <taxon>Micromonosporales</taxon>
        <taxon>Micromonosporaceae</taxon>
        <taxon>Planosporangium</taxon>
    </lineage>
</organism>
<dbReference type="InterPro" id="IPR004555">
    <property type="entry name" value="G6PDH_assembly_OpcA"/>
</dbReference>
<protein>
    <recommendedName>
        <fullName evidence="6">Glucose-6-phosphate dehydrogenase assembly protein OpcA</fullName>
    </recommendedName>
</protein>
<dbReference type="InterPro" id="IPR046802">
    <property type="entry name" value="OpcA_G6PD_C"/>
</dbReference>
<dbReference type="EMBL" id="BONU01000008">
    <property type="protein sequence ID" value="GIG73318.1"/>
    <property type="molecule type" value="Genomic_DNA"/>
</dbReference>
<evidence type="ECO:0000259" key="3">
    <source>
        <dbReference type="Pfam" id="PF20171"/>
    </source>
</evidence>
<proteinExistence type="predicted"/>
<feature type="domain" description="Glucose-6-phosphate dehydrogenase assembly protein OpcA N-terminal" evidence="2">
    <location>
        <begin position="50"/>
        <end position="161"/>
    </location>
</feature>
<name>A0A8J3LMN2_9ACTN</name>
<dbReference type="Proteomes" id="UP000653674">
    <property type="component" value="Unassembled WGS sequence"/>
</dbReference>
<sequence>MIGLWDTTGSAVVKALAAERRSAGGVTSGLALTLIVVTEESEVRAAEAAATVAAAQHPCRLLIVVRDEVTHARSRLDAEVVVGGRLGPCEAVVMRMRGRLALHAESVVMPLLASDVPVVTWWRCAPPDRIAYDPLGVVAERRITDTMQCDDPLEALRERAEDYAPGDTDLAWTRITPWRTLVASVFDAAHSLPASITIDAPENNPSAMLMGGWLRSRLGIVPETRPESGAQYLQGVTMQMRDGGTVKVERENGSVVVRRTGLPDRALPLSKRSLGDDLAEELRRLDPDPTYAAALASATGINGFQGRSPHRVHVWHDPALAERPDTANVAGSDTGATGETGATVDTSAAGATVRSIDTGETGYSGPAAEPPKTTSPTGAARVTGEMEAEGDTRAPAGE</sequence>